<keyword evidence="1" id="KW-0813">Transport</keyword>
<evidence type="ECO:0000256" key="3">
    <source>
        <dbReference type="ARBA" id="ARBA00022741"/>
    </source>
</evidence>
<dbReference type="OrthoDB" id="9804819at2"/>
<evidence type="ECO:0000256" key="1">
    <source>
        <dbReference type="ARBA" id="ARBA00022448"/>
    </source>
</evidence>
<dbReference type="InterPro" id="IPR003593">
    <property type="entry name" value="AAA+_ATPase"/>
</dbReference>
<dbReference type="GO" id="GO:0005524">
    <property type="term" value="F:ATP binding"/>
    <property type="evidence" value="ECO:0007669"/>
    <property type="project" value="UniProtKB-KW"/>
</dbReference>
<name>A0A1I2HAW3_9BURK</name>
<dbReference type="SUPFAM" id="SSF52540">
    <property type="entry name" value="P-loop containing nucleoside triphosphate hydrolases"/>
    <property type="match status" value="1"/>
</dbReference>
<dbReference type="Gene3D" id="3.40.50.300">
    <property type="entry name" value="P-loop containing nucleotide triphosphate hydrolases"/>
    <property type="match status" value="1"/>
</dbReference>
<dbReference type="RefSeq" id="WP_092941715.1">
    <property type="nucleotide sequence ID" value="NZ_FONX01000020.1"/>
</dbReference>
<proteinExistence type="predicted"/>
<keyword evidence="4 6" id="KW-0067">ATP-binding</keyword>
<dbReference type="AlphaFoldDB" id="A0A1I2HAW3"/>
<gene>
    <name evidence="6" type="ORF">SAMN04489711_12068</name>
</gene>
<dbReference type="InterPro" id="IPR027417">
    <property type="entry name" value="P-loop_NTPase"/>
</dbReference>
<organism evidence="6 7">
    <name type="scientific">Paracidovorax wautersii</name>
    <dbReference type="NCBI Taxonomy" id="1177982"/>
    <lineage>
        <taxon>Bacteria</taxon>
        <taxon>Pseudomonadati</taxon>
        <taxon>Pseudomonadota</taxon>
        <taxon>Betaproteobacteria</taxon>
        <taxon>Burkholderiales</taxon>
        <taxon>Comamonadaceae</taxon>
        <taxon>Paracidovorax</taxon>
    </lineage>
</organism>
<dbReference type="GO" id="GO:0016887">
    <property type="term" value="F:ATP hydrolysis activity"/>
    <property type="evidence" value="ECO:0007669"/>
    <property type="project" value="InterPro"/>
</dbReference>
<evidence type="ECO:0000256" key="2">
    <source>
        <dbReference type="ARBA" id="ARBA00022475"/>
    </source>
</evidence>
<dbReference type="InterPro" id="IPR003439">
    <property type="entry name" value="ABC_transporter-like_ATP-bd"/>
</dbReference>
<dbReference type="InterPro" id="IPR017871">
    <property type="entry name" value="ABC_transporter-like_CS"/>
</dbReference>
<evidence type="ECO:0000313" key="7">
    <source>
        <dbReference type="Proteomes" id="UP000199119"/>
    </source>
</evidence>
<dbReference type="PANTHER" id="PTHR42711">
    <property type="entry name" value="ABC TRANSPORTER ATP-BINDING PROTEIN"/>
    <property type="match status" value="1"/>
</dbReference>
<evidence type="ECO:0000259" key="5">
    <source>
        <dbReference type="PROSITE" id="PS50893"/>
    </source>
</evidence>
<feature type="domain" description="ABC transporter" evidence="5">
    <location>
        <begin position="6"/>
        <end position="259"/>
    </location>
</feature>
<protein>
    <submittedName>
        <fullName evidence="6">ABC-2 type transport system ATP-binding protein</fullName>
    </submittedName>
</protein>
<dbReference type="Pfam" id="PF00005">
    <property type="entry name" value="ABC_tran"/>
    <property type="match status" value="1"/>
</dbReference>
<dbReference type="PROSITE" id="PS00211">
    <property type="entry name" value="ABC_TRANSPORTER_1"/>
    <property type="match status" value="1"/>
</dbReference>
<keyword evidence="2" id="KW-0472">Membrane</keyword>
<dbReference type="Proteomes" id="UP000199119">
    <property type="component" value="Unassembled WGS sequence"/>
</dbReference>
<keyword evidence="7" id="KW-1185">Reference proteome</keyword>
<keyword evidence="2" id="KW-1003">Cell membrane</keyword>
<dbReference type="STRING" id="1177982.SAMN04489711_12068"/>
<reference evidence="7" key="1">
    <citation type="submission" date="2016-10" db="EMBL/GenBank/DDBJ databases">
        <authorList>
            <person name="Varghese N."/>
            <person name="Submissions S."/>
        </authorList>
    </citation>
    <scope>NUCLEOTIDE SEQUENCE [LARGE SCALE GENOMIC DNA]</scope>
    <source>
        <strain evidence="7">DSM 27981</strain>
    </source>
</reference>
<accession>A0A1I2HAW3</accession>
<keyword evidence="3" id="KW-0547">Nucleotide-binding</keyword>
<dbReference type="CDD" id="cd03267">
    <property type="entry name" value="ABC_NatA_like"/>
    <property type="match status" value="1"/>
</dbReference>
<dbReference type="EMBL" id="FONX01000020">
    <property type="protein sequence ID" value="SFF25896.1"/>
    <property type="molecule type" value="Genomic_DNA"/>
</dbReference>
<dbReference type="SMART" id="SM00382">
    <property type="entry name" value="AAA"/>
    <property type="match status" value="1"/>
</dbReference>
<evidence type="ECO:0000313" key="6">
    <source>
        <dbReference type="EMBL" id="SFF25896.1"/>
    </source>
</evidence>
<evidence type="ECO:0000256" key="4">
    <source>
        <dbReference type="ARBA" id="ARBA00022840"/>
    </source>
</evidence>
<sequence length="332" mass="36232">MPQPHIVVQDLVKTYRVAERAPGLWGAVRGLVQRRHRTVEALSGVSFALERGELLGFVGPNGAGKSTTIKILAGILRPDGGSVRVDGRDPFADRERHVAGIGVVFGQRSQLWWDLPVEDGFALLRDIYRVDPVRFKATRDELVALLRLEGVLAQPVRQLSLGQRMRAEIAAALLHEPSILFLDEPTIGLDAPSKLAVRDFVLRANRERGTTVLLTTHDMHDIEALAGRVIVIGHGRVLADAPLDALRAQVLAERRLVVDFAGPVPQCLALPGVTVQERDGQRLVLAFDPAVMPAPALIAQVAAAHAVEDIRLEAMPIEEVITRFYALHGANE</sequence>
<dbReference type="InterPro" id="IPR050763">
    <property type="entry name" value="ABC_transporter_ATP-binding"/>
</dbReference>
<dbReference type="PROSITE" id="PS50893">
    <property type="entry name" value="ABC_TRANSPORTER_2"/>
    <property type="match status" value="1"/>
</dbReference>
<dbReference type="PANTHER" id="PTHR42711:SF1">
    <property type="entry name" value="ABC-TRANSPORT PROTEIN, ATP-BINDING COMPONENT"/>
    <property type="match status" value="1"/>
</dbReference>